<dbReference type="RefSeq" id="WP_301628483.1">
    <property type="nucleotide sequence ID" value="NZ_BORS01000010.1"/>
</dbReference>
<name>A0A920CNP6_9BACL</name>
<evidence type="ECO:0000313" key="2">
    <source>
        <dbReference type="Proteomes" id="UP000678895"/>
    </source>
</evidence>
<reference evidence="1" key="1">
    <citation type="submission" date="2021-03" db="EMBL/GenBank/DDBJ databases">
        <title>Antimicrobial resistance genes in bacteria isolated from Japanese honey, and their potential for conferring macrolide and lincosamide resistance in the American foulbrood pathogen Paenibacillus larvae.</title>
        <authorList>
            <person name="Okamoto M."/>
            <person name="Kumagai M."/>
            <person name="Kanamori H."/>
            <person name="Takamatsu D."/>
        </authorList>
    </citation>
    <scope>NUCLEOTIDE SEQUENCE</scope>
    <source>
        <strain evidence="1">J41TS4</strain>
    </source>
</reference>
<proteinExistence type="predicted"/>
<dbReference type="Proteomes" id="UP000678895">
    <property type="component" value="Unassembled WGS sequence"/>
</dbReference>
<organism evidence="1 2">
    <name type="scientific">Paenibacillus apis</name>
    <dbReference type="NCBI Taxonomy" id="1792174"/>
    <lineage>
        <taxon>Bacteria</taxon>
        <taxon>Bacillati</taxon>
        <taxon>Bacillota</taxon>
        <taxon>Bacilli</taxon>
        <taxon>Bacillales</taxon>
        <taxon>Paenibacillaceae</taxon>
        <taxon>Paenibacillus</taxon>
    </lineage>
</organism>
<dbReference type="AlphaFoldDB" id="A0A920CNP6"/>
<accession>A0A920CNP6</accession>
<protein>
    <recommendedName>
        <fullName evidence="3">DUF4304 domain-containing protein</fullName>
    </recommendedName>
</protein>
<comment type="caution">
    <text evidence="1">The sequence shown here is derived from an EMBL/GenBank/DDBJ whole genome shotgun (WGS) entry which is preliminary data.</text>
</comment>
<gene>
    <name evidence="1" type="ORF">J41TS4_31500</name>
</gene>
<evidence type="ECO:0000313" key="1">
    <source>
        <dbReference type="EMBL" id="GIO43392.1"/>
    </source>
</evidence>
<sequence length="218" mass="25711">MQSSEAFHAVCERISSKYTSNGWKYAKSRHWLTKKDKNLTYKIYFYTNWNNVSDRNVGFYGESAIILNKSKNKIFHINTHECNIPEGKLYWNVADQESWSRAIAEFTAWLDEVFMPIVHECTNNLENFIRQVVAEGFYPLGGYKIDIHFILLYGSRELAEEATKRLYESLEEPIKHEFKKNYESMIQGNDPVSAYGRNMMRNYSNFRTIIENKIIVNL</sequence>
<keyword evidence="2" id="KW-1185">Reference proteome</keyword>
<evidence type="ECO:0008006" key="3">
    <source>
        <dbReference type="Google" id="ProtNLM"/>
    </source>
</evidence>
<dbReference type="EMBL" id="BORS01000010">
    <property type="protein sequence ID" value="GIO43392.1"/>
    <property type="molecule type" value="Genomic_DNA"/>
</dbReference>